<dbReference type="Pfam" id="PF04810">
    <property type="entry name" value="zf-Sec23_Sec24"/>
    <property type="match status" value="1"/>
</dbReference>
<dbReference type="GO" id="GO:0030127">
    <property type="term" value="C:COPII vesicle coat"/>
    <property type="evidence" value="ECO:0007669"/>
    <property type="project" value="InterPro"/>
</dbReference>
<dbReference type="InterPro" id="IPR006895">
    <property type="entry name" value="Znf_Sec23_Sec24"/>
</dbReference>
<reference evidence="2 3" key="1">
    <citation type="submission" date="2011-08" db="EMBL/GenBank/DDBJ databases">
        <authorList>
            <person name="Liu Z.J."/>
            <person name="Shi F.L."/>
            <person name="Lu J.Q."/>
            <person name="Li M."/>
            <person name="Wang Z.L."/>
        </authorList>
    </citation>
    <scope>NUCLEOTIDE SEQUENCE [LARGE SCALE GENOMIC DNA]</scope>
    <source>
        <strain evidence="2 3">USNM 41457</strain>
    </source>
</reference>
<comment type="caution">
    <text evidence="2">The sequence shown here is derived from an EMBL/GenBank/DDBJ whole genome shotgun (WGS) entry which is preliminary data.</text>
</comment>
<dbReference type="HOGENOM" id="CLU_289681_0_0_1"/>
<organism evidence="2 3">
    <name type="scientific">Edhazardia aedis (strain USNM 41457)</name>
    <name type="common">Microsporidian parasite</name>
    <dbReference type="NCBI Taxonomy" id="1003232"/>
    <lineage>
        <taxon>Eukaryota</taxon>
        <taxon>Fungi</taxon>
        <taxon>Fungi incertae sedis</taxon>
        <taxon>Microsporidia</taxon>
        <taxon>Edhazardia</taxon>
    </lineage>
</organism>
<keyword evidence="3" id="KW-1185">Reference proteome</keyword>
<dbReference type="InParanoid" id="J8ZPL6"/>
<sequence length="1058" mass="120376">MPVTCTFNEVSKNTTATKIPFVVTLKFEDLTEVSGEIVRCGQCKSYLNLFVEMRDQSFICNLCLSENFVDVQRILLNSKLNINGNSNDLMISNTNMNMTNIMNSNVLDTNNYLEDNSYMNSNLDNINSIDSLLNNNSNILGEGSIPNFNTIDNDNTGMNNKHTHITANINIKPENGIYGVWQKRYPFDPFFNATCNKLQIEQLLLHDYELLAPSLLYKINTDSFYLFAIECTSNAMKNNSFQSVVYCLKNYLGLVFEADIRAKVGFLFYDSLCYLGVKNGFQIVCQFDEIPHLNVDDLFFSKDDINDTKDIETDSKNIIFDSKNTQLNDNTAPATTYVQILDMALEYFSKNTNTVTNVEGAIKVSQKLLERTGGSITIFNTSPVYIKEPSKIKEALHLQKTSIHVFEFPCINTNISDLNFNTSLKFYPNFCTKDLELLISDLKNHLKRNRKHDAICKLRTDKNTAIKKVYTSGMVKNNLIYFTEYIDHPITFELEVDDNAEFVSLQGAMLVTQNGNRKIKILNRVFRVSEFLYNINPVQVAKYLALKCADFDECGKKVDFIGKTMCNIVSSYYKNVDKFGLRVCNSKNSIYSSFVSKLGASTTTANINSNTNPNMNSNTSNFNIIPNTNTNLNMNSNTSNYNIIPNTNNSDYINFNNPNMNSNPTNLNNNTNNLNNNSDYINFNNPKISIQPNSNNIINNLRNLNINTTTNMNTQNDTDNTINVNTLPYHPFNYKNISTFLPPSIMKLLKLANALQKNIAIRNTKQTPKDYRTFYQHLFYSSFYSGYLIYPRMVALHWLFQDAILLLSSDESITNELSSIITNIDNNNNNSDIINNIDLINTNSNLNTDLNTLDKSSIYFKEIHSLSSTTKQKIKKTLKNLTKNIEKYTVKLSLNNIETNGLYFLKSKNTYIFQGIHFNNQVISSTFINSIDSKSDASGRFDITTESNCLGLCLDYLISYVLSNTFFQDEYDPITQLLNNNNSKSDIDISNNDINTTHGNPTTNEKDSLDLGPCFFVQDTGKHSVLKDIFFSNMFEDAINGAESFIDFFKRIENESRA</sequence>
<evidence type="ECO:0000259" key="1">
    <source>
        <dbReference type="Pfam" id="PF04810"/>
    </source>
</evidence>
<evidence type="ECO:0000313" key="3">
    <source>
        <dbReference type="Proteomes" id="UP000003163"/>
    </source>
</evidence>
<dbReference type="Proteomes" id="UP000003163">
    <property type="component" value="Unassembled WGS sequence"/>
</dbReference>
<dbReference type="SUPFAM" id="SSF53300">
    <property type="entry name" value="vWA-like"/>
    <property type="match status" value="1"/>
</dbReference>
<proteinExistence type="predicted"/>
<protein>
    <recommendedName>
        <fullName evidence="1">Zinc finger Sec23/Sec24-type domain-containing protein</fullName>
    </recommendedName>
</protein>
<reference evidence="3" key="2">
    <citation type="submission" date="2015-07" db="EMBL/GenBank/DDBJ databases">
        <title>Contrasting host-pathogen interactions and genome evolution in two generalist and specialist microsporidian pathogens of mosquitoes.</title>
        <authorList>
            <consortium name="The Broad Institute Genomics Platform"/>
            <consortium name="The Broad Institute Genome Sequencing Center for Infectious Disease"/>
            <person name="Cuomo C.A."/>
            <person name="Sanscrainte N.D."/>
            <person name="Goldberg J.M."/>
            <person name="Heiman D."/>
            <person name="Young S."/>
            <person name="Zeng Q."/>
            <person name="Becnel J.J."/>
            <person name="Birren B.W."/>
        </authorList>
    </citation>
    <scope>NUCLEOTIDE SEQUENCE [LARGE SCALE GENOMIC DNA]</scope>
    <source>
        <strain evidence="3">USNM 41457</strain>
    </source>
</reference>
<dbReference type="Gene3D" id="2.30.30.380">
    <property type="entry name" value="Zn-finger domain of Sec23/24"/>
    <property type="match status" value="1"/>
</dbReference>
<dbReference type="Gene3D" id="3.40.50.410">
    <property type="entry name" value="von Willebrand factor, type A domain"/>
    <property type="match status" value="1"/>
</dbReference>
<dbReference type="STRING" id="1003232.J8ZPL6"/>
<dbReference type="SUPFAM" id="SSF82919">
    <property type="entry name" value="Zn-finger domain of Sec23/24"/>
    <property type="match status" value="1"/>
</dbReference>
<dbReference type="AlphaFoldDB" id="J8ZPL6"/>
<accession>J8ZPL6</accession>
<dbReference type="EMBL" id="AFBI03000132">
    <property type="protein sequence ID" value="EJW01623.1"/>
    <property type="molecule type" value="Genomic_DNA"/>
</dbReference>
<dbReference type="GO" id="GO:0006886">
    <property type="term" value="P:intracellular protein transport"/>
    <property type="evidence" value="ECO:0007669"/>
    <property type="project" value="InterPro"/>
</dbReference>
<gene>
    <name evidence="2" type="ORF">EDEG_03839</name>
</gene>
<dbReference type="VEuPathDB" id="MicrosporidiaDB:EDEG_03839"/>
<dbReference type="GO" id="GO:0006888">
    <property type="term" value="P:endoplasmic reticulum to Golgi vesicle-mediated transport"/>
    <property type="evidence" value="ECO:0007669"/>
    <property type="project" value="InterPro"/>
</dbReference>
<dbReference type="GO" id="GO:0008270">
    <property type="term" value="F:zinc ion binding"/>
    <property type="evidence" value="ECO:0007669"/>
    <property type="project" value="InterPro"/>
</dbReference>
<feature type="domain" description="Zinc finger Sec23/Sec24-type" evidence="1">
    <location>
        <begin position="37"/>
        <end position="69"/>
    </location>
</feature>
<dbReference type="OrthoDB" id="49016at2759"/>
<evidence type="ECO:0000313" key="2">
    <source>
        <dbReference type="EMBL" id="EJW01623.1"/>
    </source>
</evidence>
<name>J8ZPL6_EDHAE</name>
<dbReference type="InterPro" id="IPR036465">
    <property type="entry name" value="vWFA_dom_sf"/>
</dbReference>
<dbReference type="InterPro" id="IPR036174">
    <property type="entry name" value="Znf_Sec23_Sec24_sf"/>
</dbReference>